<evidence type="ECO:0000256" key="11">
    <source>
        <dbReference type="ARBA" id="ARBA00023034"/>
    </source>
</evidence>
<dbReference type="PROSITE" id="PS00560">
    <property type="entry name" value="CARBOXYPEPT_SER_HIS"/>
    <property type="match status" value="1"/>
</dbReference>
<proteinExistence type="inferred from homology"/>
<feature type="compositionally biased region" description="Basic and acidic residues" evidence="19">
    <location>
        <begin position="491"/>
        <end position="503"/>
    </location>
</feature>
<feature type="transmembrane region" description="Helical" evidence="20">
    <location>
        <begin position="626"/>
        <end position="647"/>
    </location>
</feature>
<evidence type="ECO:0000256" key="13">
    <source>
        <dbReference type="ARBA" id="ARBA00023180"/>
    </source>
</evidence>
<evidence type="ECO:0000256" key="19">
    <source>
        <dbReference type="SAM" id="MobiDB-lite"/>
    </source>
</evidence>
<dbReference type="InterPro" id="IPR029058">
    <property type="entry name" value="AB_hydrolase_fold"/>
</dbReference>
<dbReference type="GO" id="GO:0006915">
    <property type="term" value="P:apoptotic process"/>
    <property type="evidence" value="ECO:0007669"/>
    <property type="project" value="UniProtKB-KW"/>
</dbReference>
<evidence type="ECO:0000256" key="1">
    <source>
        <dbReference type="ARBA" id="ARBA00001003"/>
    </source>
</evidence>
<comment type="caution">
    <text evidence="22">The sequence shown here is derived from an EMBL/GenBank/DDBJ whole genome shotgun (WGS) entry which is preliminary data.</text>
</comment>
<evidence type="ECO:0000256" key="10">
    <source>
        <dbReference type="ARBA" id="ARBA00022989"/>
    </source>
</evidence>
<feature type="region of interest" description="Disordered" evidence="19">
    <location>
        <begin position="42"/>
        <end position="62"/>
    </location>
</feature>
<dbReference type="InterPro" id="IPR001563">
    <property type="entry name" value="Peptidase_S10"/>
</dbReference>
<keyword evidence="6 20" id="KW-0812">Transmembrane</keyword>
<dbReference type="GO" id="GO:0005802">
    <property type="term" value="C:trans-Golgi network"/>
    <property type="evidence" value="ECO:0007669"/>
    <property type="project" value="TreeGrafter"/>
</dbReference>
<dbReference type="InterPro" id="IPR033124">
    <property type="entry name" value="Ser_caboxypep_his_AS"/>
</dbReference>
<keyword evidence="11" id="KW-0333">Golgi apparatus</keyword>
<evidence type="ECO:0000313" key="23">
    <source>
        <dbReference type="Proteomes" id="UP000650582"/>
    </source>
</evidence>
<dbReference type="PANTHER" id="PTHR11802:SF190">
    <property type="entry name" value="PHEROMONE-PROCESSING CARBOXYPEPTIDASE KEX1"/>
    <property type="match status" value="1"/>
</dbReference>
<dbReference type="EC" id="3.4.16.6" evidence="15"/>
<comment type="catalytic activity">
    <reaction evidence="1">
        <text>Preferential release of a C-terminal arginine or lysine residue.</text>
        <dbReference type="EC" id="3.4.16.6"/>
    </reaction>
</comment>
<reference evidence="22" key="1">
    <citation type="submission" date="2020-09" db="EMBL/GenBank/DDBJ databases">
        <title>Comparative genome analyses of four rice-infecting Rhizoctonia solani isolates reveal extensive enrichment of homogalacturonan modification genes.</title>
        <authorList>
            <person name="Lee D.-Y."/>
            <person name="Jeon J."/>
            <person name="Kim K.-T."/>
            <person name="Cheong K."/>
            <person name="Song H."/>
            <person name="Choi G."/>
            <person name="Ko J."/>
            <person name="Opiyo S.O."/>
            <person name="Zuo S."/>
            <person name="Madhav S."/>
            <person name="Lee Y.-H."/>
            <person name="Wang G.-L."/>
        </authorList>
    </citation>
    <scope>NUCLEOTIDE SEQUENCE</scope>
    <source>
        <strain evidence="22">AG1-IA YN-7</strain>
    </source>
</reference>
<keyword evidence="12 20" id="KW-0472">Membrane</keyword>
<feature type="signal peptide" evidence="21">
    <location>
        <begin position="1"/>
        <end position="16"/>
    </location>
</feature>
<comment type="subcellular location">
    <subcellularLocation>
        <location evidence="2">Golgi apparatus</location>
        <location evidence="2">trans-Golgi network membrane</location>
        <topology evidence="2">Single-pass type I membrane protein</topology>
    </subcellularLocation>
</comment>
<dbReference type="SUPFAM" id="SSF53474">
    <property type="entry name" value="alpha/beta-Hydrolases"/>
    <property type="match status" value="1"/>
</dbReference>
<dbReference type="GO" id="GO:0004185">
    <property type="term" value="F:serine-type carboxypeptidase activity"/>
    <property type="evidence" value="ECO:0007669"/>
    <property type="project" value="UniProtKB-EC"/>
</dbReference>
<evidence type="ECO:0000256" key="20">
    <source>
        <dbReference type="SAM" id="Phobius"/>
    </source>
</evidence>
<keyword evidence="10 20" id="KW-1133">Transmembrane helix</keyword>
<dbReference type="FunFam" id="3.40.50.1820:FF:000121">
    <property type="entry name" value="Carboxypeptidase D"/>
    <property type="match status" value="1"/>
</dbReference>
<dbReference type="EMBL" id="JACYCC010000036">
    <property type="protein sequence ID" value="KAF8681276.1"/>
    <property type="molecule type" value="Genomic_DNA"/>
</dbReference>
<evidence type="ECO:0000256" key="21">
    <source>
        <dbReference type="SAM" id="SignalP"/>
    </source>
</evidence>
<keyword evidence="8 21" id="KW-0732">Signal</keyword>
<organism evidence="22 23">
    <name type="scientific">Rhizoctonia solani</name>
    <dbReference type="NCBI Taxonomy" id="456999"/>
    <lineage>
        <taxon>Eukaryota</taxon>
        <taxon>Fungi</taxon>
        <taxon>Dikarya</taxon>
        <taxon>Basidiomycota</taxon>
        <taxon>Agaricomycotina</taxon>
        <taxon>Agaricomycetes</taxon>
        <taxon>Cantharellales</taxon>
        <taxon>Ceratobasidiaceae</taxon>
        <taxon>Rhizoctonia</taxon>
    </lineage>
</organism>
<dbReference type="PANTHER" id="PTHR11802">
    <property type="entry name" value="SERINE PROTEASE FAMILY S10 SERINE CARBOXYPEPTIDASE"/>
    <property type="match status" value="1"/>
</dbReference>
<evidence type="ECO:0000256" key="2">
    <source>
        <dbReference type="ARBA" id="ARBA00004393"/>
    </source>
</evidence>
<evidence type="ECO:0000256" key="3">
    <source>
        <dbReference type="ARBA" id="ARBA00009431"/>
    </source>
</evidence>
<sequence>MKLGLLALAIVGLVKAAPAPPSAASFYVKHIPDLNPQHTDDHPLHVYAGHLPSDPKPPSAEHSKDVQAHLYFVYTKARRTADRERVIFWFNGGPGCSSFDGLMMEVGPWRVDGKGGLKLIENGWEEYTHVVYVDQPPGTGFSYTSTDKYLHELDEAASHVVQFMKNFYAVFPELEEMDTYLSGESFAGQYIPYIADALLKTSSPSSPLRGIAIGNGWIDGRNQYPAYVDFAVDKGLIKRDSKEFGNIQKTMDKCWKALNSTKSHVNIGDCETVMNSVTDALITSVNGKKMCLNVYDIRLSDEYPACGMNWPPDLKDVYTYLRRKDVTSALHATAKAEAWTECRGSVGQAFYTKTSPSSVTLLPGLLERGVRILLFSGDQDYICNYLGTERLIADLSWSGGKGMGNATSAGWSVNGTEAGWWQESRNLTYVKVAGASHMVPYDVPLAAHDMILRFMEVDFAKLSGGSATLVSSKVGDEVKPISAGLEPGKNATDEGTDKGKTNTEQDKAMWEVEVSYSGEALLFGTPYEDWRLPLEHRPRGAPIVVEFFYTIETFLAWRQMLLLSSTRVILPGASVTSHLATDFELHLACGVSPRLELIFGLPYVPARIEFGVLTLTQILNPAESNIMRSAALILVIILVFIGLFLFWRSRRSAKLGRVNLPTEQDQEERIPLSTNVGAAVSRDDFGQDRDRRGESEPIFDVGDDSGSEDGDKRRR</sequence>
<comment type="similarity">
    <text evidence="3">Belongs to the peptidase S10 family.</text>
</comment>
<keyword evidence="5" id="KW-0645">Protease</keyword>
<keyword evidence="7" id="KW-0053">Apoptosis</keyword>
<keyword evidence="4 22" id="KW-0121">Carboxypeptidase</keyword>
<evidence type="ECO:0000256" key="17">
    <source>
        <dbReference type="ARBA" id="ARBA00040628"/>
    </source>
</evidence>
<feature type="region of interest" description="Disordered" evidence="19">
    <location>
        <begin position="664"/>
        <end position="715"/>
    </location>
</feature>
<accession>A0A8H7H9I3</accession>
<evidence type="ECO:0000256" key="12">
    <source>
        <dbReference type="ARBA" id="ARBA00023136"/>
    </source>
</evidence>
<evidence type="ECO:0000256" key="16">
    <source>
        <dbReference type="ARBA" id="ARBA00040403"/>
    </source>
</evidence>
<feature type="region of interest" description="Disordered" evidence="19">
    <location>
        <begin position="481"/>
        <end position="503"/>
    </location>
</feature>
<gene>
    <name evidence="22" type="ORF">RHS04_03626</name>
</gene>
<evidence type="ECO:0000256" key="14">
    <source>
        <dbReference type="ARBA" id="ARBA00037042"/>
    </source>
</evidence>
<comment type="function">
    <text evidence="14">Protease with a carboxypeptidase B-like function involved in the C-terminal processing of the lysine and arginine residues from protein precursors. Promotes cell fusion and is involved in the programmed cell death.</text>
</comment>
<evidence type="ECO:0000313" key="22">
    <source>
        <dbReference type="EMBL" id="KAF8681276.1"/>
    </source>
</evidence>
<evidence type="ECO:0000256" key="15">
    <source>
        <dbReference type="ARBA" id="ARBA00038895"/>
    </source>
</evidence>
<dbReference type="GO" id="GO:0006508">
    <property type="term" value="P:proteolysis"/>
    <property type="evidence" value="ECO:0007669"/>
    <property type="project" value="UniProtKB-KW"/>
</dbReference>
<name>A0A8H7H9I3_9AGAM</name>
<evidence type="ECO:0000256" key="4">
    <source>
        <dbReference type="ARBA" id="ARBA00022645"/>
    </source>
</evidence>
<feature type="compositionally biased region" description="Basic and acidic residues" evidence="19">
    <location>
        <begin position="681"/>
        <end position="695"/>
    </location>
</feature>
<dbReference type="Proteomes" id="UP000650582">
    <property type="component" value="Unassembled WGS sequence"/>
</dbReference>
<dbReference type="PRINTS" id="PR00724">
    <property type="entry name" value="CRBOXYPTASEC"/>
</dbReference>
<protein>
    <recommendedName>
        <fullName evidence="17">Pheromone-processing carboxypeptidase KEX1</fullName>
        <ecNumber evidence="15">3.4.16.6</ecNumber>
    </recommendedName>
    <alternativeName>
        <fullName evidence="18">Carboxypeptidase D</fullName>
    </alternativeName>
    <alternativeName>
        <fullName evidence="16">Pheromone-processing carboxypeptidase kex1</fullName>
    </alternativeName>
</protein>
<evidence type="ECO:0000256" key="6">
    <source>
        <dbReference type="ARBA" id="ARBA00022692"/>
    </source>
</evidence>
<dbReference type="AlphaFoldDB" id="A0A8H7H9I3"/>
<dbReference type="Gene3D" id="3.40.50.1820">
    <property type="entry name" value="alpha/beta hydrolase"/>
    <property type="match status" value="1"/>
</dbReference>
<evidence type="ECO:0000256" key="8">
    <source>
        <dbReference type="ARBA" id="ARBA00022729"/>
    </source>
</evidence>
<feature type="chain" id="PRO_5034082602" description="Pheromone-processing carboxypeptidase KEX1" evidence="21">
    <location>
        <begin position="17"/>
        <end position="715"/>
    </location>
</feature>
<evidence type="ECO:0000256" key="7">
    <source>
        <dbReference type="ARBA" id="ARBA00022703"/>
    </source>
</evidence>
<keyword evidence="9" id="KW-0378">Hydrolase</keyword>
<evidence type="ECO:0000256" key="5">
    <source>
        <dbReference type="ARBA" id="ARBA00022670"/>
    </source>
</evidence>
<keyword evidence="13" id="KW-0325">Glycoprotein</keyword>
<evidence type="ECO:0000256" key="9">
    <source>
        <dbReference type="ARBA" id="ARBA00022801"/>
    </source>
</evidence>
<dbReference type="Pfam" id="PF00450">
    <property type="entry name" value="Peptidase_S10"/>
    <property type="match status" value="1"/>
</dbReference>
<evidence type="ECO:0000256" key="18">
    <source>
        <dbReference type="ARBA" id="ARBA00042717"/>
    </source>
</evidence>